<evidence type="ECO:0000313" key="1">
    <source>
        <dbReference type="EMBL" id="VTP68042.1"/>
    </source>
</evidence>
<evidence type="ECO:0000313" key="2">
    <source>
        <dbReference type="Proteomes" id="UP000310719"/>
    </source>
</evidence>
<proteinExistence type="predicted"/>
<organism evidence="1 2">
    <name type="scientific">Leclercia adecarboxylata</name>
    <dbReference type="NCBI Taxonomy" id="83655"/>
    <lineage>
        <taxon>Bacteria</taxon>
        <taxon>Pseudomonadati</taxon>
        <taxon>Pseudomonadota</taxon>
        <taxon>Gammaproteobacteria</taxon>
        <taxon>Enterobacterales</taxon>
        <taxon>Enterobacteriaceae</taxon>
        <taxon>Leclercia</taxon>
    </lineage>
</organism>
<sequence>MPVYREEMMLVVPAGHTKGRAGNGTSAGAISMLFAPTAPIAANFESWFHADRATPGAHS</sequence>
<dbReference type="AlphaFoldDB" id="A0A4U9HU08"/>
<dbReference type="EMBL" id="LR590464">
    <property type="protein sequence ID" value="VTP68042.1"/>
    <property type="molecule type" value="Genomic_DNA"/>
</dbReference>
<protein>
    <submittedName>
        <fullName evidence="1">Uncharacterized protein</fullName>
    </submittedName>
</protein>
<accession>A0A4U9HU08</accession>
<name>A0A4U9HU08_9ENTR</name>
<dbReference type="Proteomes" id="UP000310719">
    <property type="component" value="Chromosome"/>
</dbReference>
<reference evidence="1 2" key="1">
    <citation type="submission" date="2019-05" db="EMBL/GenBank/DDBJ databases">
        <authorList>
            <consortium name="Pathogen Informatics"/>
        </authorList>
    </citation>
    <scope>NUCLEOTIDE SEQUENCE [LARGE SCALE GENOMIC DNA]</scope>
    <source>
        <strain evidence="1 2">NCTC13032</strain>
    </source>
</reference>
<gene>
    <name evidence="1" type="ORF">NCTC13032_03356</name>
</gene>